<dbReference type="EMBL" id="KI894030">
    <property type="protein sequence ID" value="OBR85604.1"/>
    <property type="molecule type" value="Genomic_DNA"/>
</dbReference>
<dbReference type="InterPro" id="IPR006153">
    <property type="entry name" value="Cation/H_exchanger_TM"/>
</dbReference>
<feature type="transmembrane region" description="Helical" evidence="10">
    <location>
        <begin position="285"/>
        <end position="310"/>
    </location>
</feature>
<keyword evidence="11" id="KW-0732">Signal</keyword>
<keyword evidence="9" id="KW-0739">Sodium transport</keyword>
<reference evidence="13" key="1">
    <citation type="submission" date="2013-07" db="EMBL/GenBank/DDBJ databases">
        <title>The Genome Sequence of Cryptococcus dejecticola CBS10117.</title>
        <authorList>
            <consortium name="The Broad Institute Genome Sequencing Platform"/>
            <person name="Cuomo C."/>
            <person name="Litvintseva A."/>
            <person name="Chen Y."/>
            <person name="Heitman J."/>
            <person name="Sun S."/>
            <person name="Springer D."/>
            <person name="Dromer F."/>
            <person name="Young S.K."/>
            <person name="Zeng Q."/>
            <person name="Gargeya S."/>
            <person name="Fitzgerald M."/>
            <person name="Abouelleil A."/>
            <person name="Alvarado L."/>
            <person name="Berlin A.M."/>
            <person name="Chapman S.B."/>
            <person name="Dewar J."/>
            <person name="Goldberg J."/>
            <person name="Griggs A."/>
            <person name="Gujja S."/>
            <person name="Hansen M."/>
            <person name="Howarth C."/>
            <person name="Imamovic A."/>
            <person name="Larimer J."/>
            <person name="McCowan C."/>
            <person name="Murphy C."/>
            <person name="Pearson M."/>
            <person name="Priest M."/>
            <person name="Roberts A."/>
            <person name="Saif S."/>
            <person name="Shea T."/>
            <person name="Sykes S."/>
            <person name="Wortman J."/>
            <person name="Nusbaum C."/>
            <person name="Birren B."/>
        </authorList>
    </citation>
    <scope>NUCLEOTIDE SEQUENCE [LARGE SCALE GENOMIC DNA]</scope>
    <source>
        <strain evidence="13">CBS 10117</strain>
    </source>
</reference>
<dbReference type="VEuPathDB" id="FungiDB:I303_03315"/>
<feature type="transmembrane region" description="Helical" evidence="10">
    <location>
        <begin position="689"/>
        <end position="711"/>
    </location>
</feature>
<evidence type="ECO:0000256" key="5">
    <source>
        <dbReference type="ARBA" id="ARBA00022989"/>
    </source>
</evidence>
<protein>
    <recommendedName>
        <fullName evidence="12">Cation/H+ exchanger transmembrane domain-containing protein</fullName>
    </recommendedName>
</protein>
<dbReference type="AlphaFoldDB" id="A0A1A6A6B8"/>
<evidence type="ECO:0000256" key="3">
    <source>
        <dbReference type="ARBA" id="ARBA00022449"/>
    </source>
</evidence>
<evidence type="ECO:0000256" key="4">
    <source>
        <dbReference type="ARBA" id="ARBA00022692"/>
    </source>
</evidence>
<keyword evidence="8 10" id="KW-0472">Membrane</keyword>
<feature type="transmembrane region" description="Helical" evidence="10">
    <location>
        <begin position="580"/>
        <end position="600"/>
    </location>
</feature>
<feature type="transmembrane region" description="Helical" evidence="10">
    <location>
        <begin position="260"/>
        <end position="278"/>
    </location>
</feature>
<dbReference type="GO" id="GO:0016020">
    <property type="term" value="C:membrane"/>
    <property type="evidence" value="ECO:0007669"/>
    <property type="project" value="UniProtKB-SubCell"/>
</dbReference>
<dbReference type="PANTHER" id="PTHR43562:SF3">
    <property type="entry name" value="SODIUM ION_PROTON EXCHANGER (EUROFUNG)"/>
    <property type="match status" value="1"/>
</dbReference>
<keyword evidence="5 10" id="KW-1133">Transmembrane helix</keyword>
<accession>A0A1A6A6B8</accession>
<evidence type="ECO:0000256" key="6">
    <source>
        <dbReference type="ARBA" id="ARBA00023053"/>
    </source>
</evidence>
<name>A0A1A6A6B8_9TREE</name>
<evidence type="ECO:0000256" key="9">
    <source>
        <dbReference type="ARBA" id="ARBA00023201"/>
    </source>
</evidence>
<organism evidence="13">
    <name type="scientific">Kwoniella dejecticola CBS 10117</name>
    <dbReference type="NCBI Taxonomy" id="1296121"/>
    <lineage>
        <taxon>Eukaryota</taxon>
        <taxon>Fungi</taxon>
        <taxon>Dikarya</taxon>
        <taxon>Basidiomycota</taxon>
        <taxon>Agaricomycotina</taxon>
        <taxon>Tremellomycetes</taxon>
        <taxon>Tremellales</taxon>
        <taxon>Cryptococcaceae</taxon>
        <taxon>Kwoniella</taxon>
    </lineage>
</organism>
<feature type="domain" description="Cation/H+ exchanger transmembrane" evidence="12">
    <location>
        <begin position="572"/>
        <end position="711"/>
    </location>
</feature>
<feature type="transmembrane region" description="Helical" evidence="10">
    <location>
        <begin position="396"/>
        <end position="415"/>
    </location>
</feature>
<evidence type="ECO:0000256" key="10">
    <source>
        <dbReference type="SAM" id="Phobius"/>
    </source>
</evidence>
<evidence type="ECO:0000313" key="13">
    <source>
        <dbReference type="EMBL" id="OBR85604.1"/>
    </source>
</evidence>
<keyword evidence="6" id="KW-0915">Sodium</keyword>
<evidence type="ECO:0000256" key="7">
    <source>
        <dbReference type="ARBA" id="ARBA00023065"/>
    </source>
</evidence>
<feature type="domain" description="Cation/H+ exchanger transmembrane" evidence="12">
    <location>
        <begin position="235"/>
        <end position="475"/>
    </location>
</feature>
<feature type="signal peptide" evidence="11">
    <location>
        <begin position="1"/>
        <end position="20"/>
    </location>
</feature>
<feature type="chain" id="PRO_5008342153" description="Cation/H+ exchanger transmembrane domain-containing protein" evidence="11">
    <location>
        <begin position="21"/>
        <end position="724"/>
    </location>
</feature>
<dbReference type="OrthoDB" id="1288932at2759"/>
<feature type="transmembrane region" description="Helical" evidence="10">
    <location>
        <begin position="436"/>
        <end position="458"/>
    </location>
</feature>
<dbReference type="GO" id="GO:0006814">
    <property type="term" value="P:sodium ion transport"/>
    <property type="evidence" value="ECO:0007669"/>
    <property type="project" value="UniProtKB-KW"/>
</dbReference>
<dbReference type="InterPro" id="IPR038770">
    <property type="entry name" value="Na+/solute_symporter_sf"/>
</dbReference>
<dbReference type="Gene3D" id="1.20.1530.20">
    <property type="match status" value="2"/>
</dbReference>
<keyword evidence="4 10" id="KW-0812">Transmembrane</keyword>
<feature type="transmembrane region" description="Helical" evidence="10">
    <location>
        <begin position="654"/>
        <end position="677"/>
    </location>
</feature>
<proteinExistence type="predicted"/>
<evidence type="ECO:0000256" key="1">
    <source>
        <dbReference type="ARBA" id="ARBA00004141"/>
    </source>
</evidence>
<sequence>MLRTLLAVASLALSGMMASAAITSEQAMKAVINFADNYLAPRNAEVAASINSTLFAEDVRGSVDVSTDFDGRELATEYLFGLFVNLAKYPDEPSPIGNPINYTLSTAVAQGNTVAAGFKFEFYYGALNQSFPVEIDAFFNINDQLQVAEYDLVFRRWAWATDYIVPQLIPHMARKVENLTQPTNATYILQQYLAQSTCRAALEFCHGENEQYASHEECMGLLNGLPLGQFYSAQLLGQILIGIIYGEPLAGWLDESWQEAFIAVGYLGLLLIVFEGGLSSSFNNVITLLPLSICIALTGILLPIGLSFILMPLASFSPLHAFAAGAALSSTSLGTSLSVLNPASVGFDLRQSKLGTALLSAAVLDDVVAFVLSNILGTLGQDSTGTSEIGKNVGRTIGVTIGIGIALIPCTRYALKPMYGALVDNQIKLNDAAWAGEPSFLGFMTLIFVGLIAATGFAGTSPLYGAYIAGLACAYLSDSTVRAGNSKSGYEQSEIGSADRLEHGTESCGEGQGPGHGEVEMVDFRLRRHKTFPGSPTPSTFGCTHQSLHISLSQPVIANQIEEGHNPSLRSSFEIYLTPILTYLLVPIFFGSIGYCIPFVPLWKGRIIWRGIIYAILMLLGKLACGIWLVVWIKPKRSTTRGGDVISFSSSWKGAVFLGSAMVARGEIGLLISQIAYNTHTPLLKEDEFLIVNWGIILCTIIGPLSVGWTIRRWGRGIMDGGWD</sequence>
<feature type="transmembrane region" description="Helical" evidence="10">
    <location>
        <begin position="322"/>
        <end position="342"/>
    </location>
</feature>
<feature type="transmembrane region" description="Helical" evidence="10">
    <location>
        <begin position="612"/>
        <end position="633"/>
    </location>
</feature>
<evidence type="ECO:0000256" key="8">
    <source>
        <dbReference type="ARBA" id="ARBA00023136"/>
    </source>
</evidence>
<feature type="transmembrane region" description="Helical" evidence="10">
    <location>
        <begin position="354"/>
        <end position="376"/>
    </location>
</feature>
<evidence type="ECO:0000256" key="2">
    <source>
        <dbReference type="ARBA" id="ARBA00022448"/>
    </source>
</evidence>
<comment type="subcellular location">
    <subcellularLocation>
        <location evidence="1">Membrane</location>
        <topology evidence="1">Multi-pass membrane protein</topology>
    </subcellularLocation>
</comment>
<keyword evidence="7" id="KW-0406">Ion transport</keyword>
<dbReference type="Pfam" id="PF00999">
    <property type="entry name" value="Na_H_Exchanger"/>
    <property type="match status" value="2"/>
</dbReference>
<evidence type="ECO:0000256" key="11">
    <source>
        <dbReference type="SAM" id="SignalP"/>
    </source>
</evidence>
<keyword evidence="2" id="KW-0813">Transport</keyword>
<dbReference type="GO" id="GO:1902600">
    <property type="term" value="P:proton transmembrane transport"/>
    <property type="evidence" value="ECO:0007669"/>
    <property type="project" value="InterPro"/>
</dbReference>
<keyword evidence="3" id="KW-0050">Antiport</keyword>
<gene>
    <name evidence="13" type="ORF">I303_03315</name>
</gene>
<dbReference type="GO" id="GO:0015297">
    <property type="term" value="F:antiporter activity"/>
    <property type="evidence" value="ECO:0007669"/>
    <property type="project" value="UniProtKB-KW"/>
</dbReference>
<evidence type="ECO:0000259" key="12">
    <source>
        <dbReference type="Pfam" id="PF00999"/>
    </source>
</evidence>
<dbReference type="PANTHER" id="PTHR43562">
    <property type="entry name" value="NAPA-TYPE SODIUM/HYDROGEN ANTIPORTER"/>
    <property type="match status" value="1"/>
</dbReference>